<evidence type="ECO:0000256" key="3">
    <source>
        <dbReference type="ARBA" id="ARBA00023002"/>
    </source>
</evidence>
<evidence type="ECO:0000256" key="4">
    <source>
        <dbReference type="ARBA" id="ARBA00023052"/>
    </source>
</evidence>
<dbReference type="Proteomes" id="UP000236732">
    <property type="component" value="Unassembled WGS sequence"/>
</dbReference>
<dbReference type="InterPro" id="IPR005475">
    <property type="entry name" value="Transketolase-like_Pyr-bd"/>
</dbReference>
<dbReference type="AlphaFoldDB" id="A0A1H5YTF6"/>
<dbReference type="PANTHER" id="PTHR42980">
    <property type="entry name" value="2-OXOISOVALERATE DEHYDROGENASE SUBUNIT BETA-RELATED"/>
    <property type="match status" value="1"/>
</dbReference>
<dbReference type="GO" id="GO:0004591">
    <property type="term" value="F:oxoglutarate dehydrogenase (succinyl-transferring) activity"/>
    <property type="evidence" value="ECO:0007669"/>
    <property type="project" value="UniProtKB-EC"/>
</dbReference>
<dbReference type="Gene3D" id="3.40.50.920">
    <property type="match status" value="1"/>
</dbReference>
<name>A0A1H5YTF6_9ACTN</name>
<comment type="catalytic activity">
    <reaction evidence="5">
        <text>N(6)-[(R)-lipoyl]-L-lysyl-[protein] + 2-oxoglutarate + H(+) = N(6)-[(R)-S(8)-succinyldihydrolipoyl]-L-lysyl-[protein] + CO2</text>
        <dbReference type="Rhea" id="RHEA:12188"/>
        <dbReference type="Rhea" id="RHEA-COMP:10474"/>
        <dbReference type="Rhea" id="RHEA-COMP:20092"/>
        <dbReference type="ChEBI" id="CHEBI:15378"/>
        <dbReference type="ChEBI" id="CHEBI:16526"/>
        <dbReference type="ChEBI" id="CHEBI:16810"/>
        <dbReference type="ChEBI" id="CHEBI:83099"/>
        <dbReference type="ChEBI" id="CHEBI:83120"/>
        <dbReference type="EC" id="1.2.4.2"/>
    </reaction>
</comment>
<proteinExistence type="predicted"/>
<keyword evidence="4" id="KW-0786">Thiamine pyrophosphate</keyword>
<dbReference type="InterPro" id="IPR001017">
    <property type="entry name" value="DH_E1"/>
</dbReference>
<dbReference type="InterPro" id="IPR033248">
    <property type="entry name" value="Transketolase_C"/>
</dbReference>
<gene>
    <name evidence="7" type="ORF">SAMN05444920_102418</name>
</gene>
<dbReference type="Pfam" id="PF02779">
    <property type="entry name" value="Transket_pyr"/>
    <property type="match status" value="1"/>
</dbReference>
<sequence length="781" mass="83426">MRRAGKVGNSDKQLWAGVIRTGPQHVTAVRQTSGPIKDIIDGVARDTVETHFTQTVATLKAGPPRDPGLPVREGTSLTGEQCRALFRRQLDSRLLDIAARWLREQDEGYYTIGSAGHEGNAAVAAALRPGDPALLHYRSGAFYLTRSEQAGRLPEQGIRDVLMGLTAAADEPIAGGRHKVFGHPDLAIIPQTSTIASHLPRAVGVAFAIERARALGVRSAWPADAVAVCSFGDASINHASALTGFNTASYATYQGQPLPLLFVCEDNGLGISVRTPKGWVEAAGRRPGLEYFAADGCDLAAAYDAAARAVEHVRERRSPAFLHLSTVRLMGHAGSDVEQAYRTAREIRADLERDPLVRTAALLVESGLESPDELLTMYESAREHVLRIALETTRNPRLGSAKEIMEPIAPRRPELIAKISPMAAVTAVREKAFAGALPENEKPMTLSQAINRTLADALAGYPEVTVFGEDVGKKGGVYGVTRGLQKRFGAGRVFDTLLDEQAVLGLALGAGVSGLLPIPEIQYLAYLHNALDQIRGEAATLSFFSRGAYTNPMVVRVAGYAYQKGFGGHFHNDNAVAALRDIPGLIVASPARPDDASGMLRTCLAAARTSGSVCVFLEPIALYHTRDLFDAGDGGWLAPYAPPSRWAETHVPIGRARSYGDGRDLTIVTFGNGLRMSLRAAVRLTQEGYGCRVLDLRWLAPLPMEDLLRAAELTGNVLIADETRQTGGVSEGIVAGLLDAGYSGAIARVASADSFIPLGGAADHVLLSEEEIEQAARKLLG</sequence>
<protein>
    <submittedName>
        <fullName evidence="7">2-oxoisovalerate dehydrogenase E1 component</fullName>
    </submittedName>
</protein>
<dbReference type="SMART" id="SM00861">
    <property type="entry name" value="Transket_pyr"/>
    <property type="match status" value="1"/>
</dbReference>
<dbReference type="GO" id="GO:0007584">
    <property type="term" value="P:response to nutrient"/>
    <property type="evidence" value="ECO:0007669"/>
    <property type="project" value="TreeGrafter"/>
</dbReference>
<dbReference type="PANTHER" id="PTHR42980:SF1">
    <property type="entry name" value="2-OXOISOVALERATE DEHYDROGENASE SUBUNIT BETA, MITOCHONDRIAL"/>
    <property type="match status" value="1"/>
</dbReference>
<keyword evidence="8" id="KW-1185">Reference proteome</keyword>
<reference evidence="7 8" key="1">
    <citation type="submission" date="2016-10" db="EMBL/GenBank/DDBJ databases">
        <authorList>
            <person name="de Groot N.N."/>
        </authorList>
    </citation>
    <scope>NUCLEOTIDE SEQUENCE [LARGE SCALE GENOMIC DNA]</scope>
    <source>
        <strain evidence="7 8">CGMCC 4.7037</strain>
    </source>
</reference>
<evidence type="ECO:0000256" key="1">
    <source>
        <dbReference type="ARBA" id="ARBA00001964"/>
    </source>
</evidence>
<evidence type="ECO:0000313" key="7">
    <source>
        <dbReference type="EMBL" id="SEG27549.1"/>
    </source>
</evidence>
<dbReference type="Pfam" id="PF02780">
    <property type="entry name" value="Transketolase_C"/>
    <property type="match status" value="1"/>
</dbReference>
<comment type="cofactor">
    <cofactor evidence="1">
        <name>thiamine diphosphate</name>
        <dbReference type="ChEBI" id="CHEBI:58937"/>
    </cofactor>
</comment>
<organism evidence="7 8">
    <name type="scientific">Nonomuraea solani</name>
    <dbReference type="NCBI Taxonomy" id="1144553"/>
    <lineage>
        <taxon>Bacteria</taxon>
        <taxon>Bacillati</taxon>
        <taxon>Actinomycetota</taxon>
        <taxon>Actinomycetes</taxon>
        <taxon>Streptosporangiales</taxon>
        <taxon>Streptosporangiaceae</taxon>
        <taxon>Nonomuraea</taxon>
    </lineage>
</organism>
<feature type="domain" description="Transketolase-like pyrimidine-binding" evidence="6">
    <location>
        <begin position="444"/>
        <end position="625"/>
    </location>
</feature>
<evidence type="ECO:0000259" key="6">
    <source>
        <dbReference type="SMART" id="SM00861"/>
    </source>
</evidence>
<dbReference type="InterPro" id="IPR029061">
    <property type="entry name" value="THDP-binding"/>
</dbReference>
<keyword evidence="3" id="KW-0560">Oxidoreductase</keyword>
<dbReference type="Gene3D" id="3.40.50.970">
    <property type="match status" value="2"/>
</dbReference>
<accession>A0A1H5YTF6</accession>
<evidence type="ECO:0000256" key="2">
    <source>
        <dbReference type="ARBA" id="ARBA00022532"/>
    </source>
</evidence>
<evidence type="ECO:0000313" key="8">
    <source>
        <dbReference type="Proteomes" id="UP000236732"/>
    </source>
</evidence>
<dbReference type="Pfam" id="PF00676">
    <property type="entry name" value="E1_dh"/>
    <property type="match status" value="1"/>
</dbReference>
<dbReference type="EMBL" id="FNVT01000002">
    <property type="protein sequence ID" value="SEG27549.1"/>
    <property type="molecule type" value="Genomic_DNA"/>
</dbReference>
<dbReference type="GO" id="GO:0000287">
    <property type="term" value="F:magnesium ion binding"/>
    <property type="evidence" value="ECO:0007669"/>
    <property type="project" value="UniProtKB-ARBA"/>
</dbReference>
<dbReference type="SUPFAM" id="SSF52518">
    <property type="entry name" value="Thiamin diphosphate-binding fold (THDP-binding)"/>
    <property type="match status" value="2"/>
</dbReference>
<dbReference type="GO" id="GO:0006099">
    <property type="term" value="P:tricarboxylic acid cycle"/>
    <property type="evidence" value="ECO:0007669"/>
    <property type="project" value="UniProtKB-KW"/>
</dbReference>
<keyword evidence="2" id="KW-0816">Tricarboxylic acid cycle</keyword>
<evidence type="ECO:0000256" key="5">
    <source>
        <dbReference type="ARBA" id="ARBA00051911"/>
    </source>
</evidence>
<dbReference type="InterPro" id="IPR009014">
    <property type="entry name" value="Transketo_C/PFOR_II"/>
</dbReference>
<dbReference type="GO" id="GO:0009083">
    <property type="term" value="P:branched-chain amino acid catabolic process"/>
    <property type="evidence" value="ECO:0007669"/>
    <property type="project" value="TreeGrafter"/>
</dbReference>
<dbReference type="SUPFAM" id="SSF52922">
    <property type="entry name" value="TK C-terminal domain-like"/>
    <property type="match status" value="1"/>
</dbReference>